<keyword evidence="7" id="KW-0210">Decarboxylase</keyword>
<comment type="similarity">
    <text evidence="4">Belongs to the NAD(P)-dependent epimerase/dehydratase family. UDP-glucuronic acid decarboxylase subfamily.</text>
</comment>
<evidence type="ECO:0000313" key="18">
    <source>
        <dbReference type="Proteomes" id="UP000503339"/>
    </source>
</evidence>
<name>A0A6M7UDU9_9HYPH</name>
<evidence type="ECO:0000256" key="3">
    <source>
        <dbReference type="ARBA" id="ARBA00005100"/>
    </source>
</evidence>
<dbReference type="GO" id="GO:0005737">
    <property type="term" value="C:cytoplasm"/>
    <property type="evidence" value="ECO:0007669"/>
    <property type="project" value="TreeGrafter"/>
</dbReference>
<dbReference type="InterPro" id="IPR044516">
    <property type="entry name" value="UXS-like"/>
</dbReference>
<dbReference type="InterPro" id="IPR016040">
    <property type="entry name" value="NAD(P)-bd_dom"/>
</dbReference>
<evidence type="ECO:0000256" key="1">
    <source>
        <dbReference type="ARBA" id="ARBA00001911"/>
    </source>
</evidence>
<feature type="region of interest" description="Disordered" evidence="15">
    <location>
        <begin position="121"/>
        <end position="140"/>
    </location>
</feature>
<dbReference type="FunFam" id="3.40.50.720:FF:000065">
    <property type="entry name" value="UDP-glucuronic acid decarboxylase 1"/>
    <property type="match status" value="1"/>
</dbReference>
<evidence type="ECO:0000256" key="12">
    <source>
        <dbReference type="ARBA" id="ARBA00023136"/>
    </source>
</evidence>
<dbReference type="AlphaFoldDB" id="A0A6M7UDU9"/>
<dbReference type="GO" id="GO:0042732">
    <property type="term" value="P:D-xylose metabolic process"/>
    <property type="evidence" value="ECO:0007669"/>
    <property type="project" value="InterPro"/>
</dbReference>
<evidence type="ECO:0000256" key="2">
    <source>
        <dbReference type="ARBA" id="ARBA00004447"/>
    </source>
</evidence>
<evidence type="ECO:0000256" key="15">
    <source>
        <dbReference type="SAM" id="MobiDB-lite"/>
    </source>
</evidence>
<dbReference type="PANTHER" id="PTHR43078:SF6">
    <property type="entry name" value="UDP-GLUCURONIC ACID DECARBOXYLASE 1"/>
    <property type="match status" value="1"/>
</dbReference>
<dbReference type="GO" id="GO:0033320">
    <property type="term" value="P:UDP-D-xylose biosynthetic process"/>
    <property type="evidence" value="ECO:0007669"/>
    <property type="project" value="UniProtKB-UniPathway"/>
</dbReference>
<keyword evidence="9" id="KW-1133">Transmembrane helix</keyword>
<evidence type="ECO:0000256" key="11">
    <source>
        <dbReference type="ARBA" id="ARBA00023034"/>
    </source>
</evidence>
<evidence type="ECO:0000256" key="4">
    <source>
        <dbReference type="ARBA" id="ARBA00007505"/>
    </source>
</evidence>
<keyword evidence="10" id="KW-0520">NAD</keyword>
<dbReference type="InterPro" id="IPR036291">
    <property type="entry name" value="NAD(P)-bd_dom_sf"/>
</dbReference>
<keyword evidence="11" id="KW-0333">Golgi apparatus</keyword>
<evidence type="ECO:0000256" key="10">
    <source>
        <dbReference type="ARBA" id="ARBA00023027"/>
    </source>
</evidence>
<comment type="pathway">
    <text evidence="3">Nucleotide-sugar biosynthesis; UDP-alpha-D-xylose biosynthesis; UDP-alpha-D-xylose from UDP-alpha-D-glucuronate: step 1/1.</text>
</comment>
<evidence type="ECO:0000256" key="9">
    <source>
        <dbReference type="ARBA" id="ARBA00022989"/>
    </source>
</evidence>
<dbReference type="CDD" id="cd05230">
    <property type="entry name" value="UGD_SDR_e"/>
    <property type="match status" value="1"/>
</dbReference>
<evidence type="ECO:0000256" key="5">
    <source>
        <dbReference type="ARBA" id="ARBA00012290"/>
    </source>
</evidence>
<evidence type="ECO:0000256" key="14">
    <source>
        <dbReference type="ARBA" id="ARBA00023239"/>
    </source>
</evidence>
<evidence type="ECO:0000313" key="17">
    <source>
        <dbReference type="EMBL" id="QKC76019.1"/>
    </source>
</evidence>
<keyword evidence="8" id="KW-0735">Signal-anchor</keyword>
<keyword evidence="12" id="KW-0472">Membrane</keyword>
<dbReference type="PANTHER" id="PTHR43078">
    <property type="entry name" value="UDP-GLUCURONIC ACID DECARBOXYLASE-RELATED"/>
    <property type="match status" value="1"/>
</dbReference>
<dbReference type="UniPathway" id="UPA00796">
    <property type="reaction ID" value="UER00771"/>
</dbReference>
<dbReference type="Proteomes" id="UP000503339">
    <property type="component" value="Chromosome"/>
</dbReference>
<dbReference type="SUPFAM" id="SSF51735">
    <property type="entry name" value="NAD(P)-binding Rossmann-fold domains"/>
    <property type="match status" value="1"/>
</dbReference>
<dbReference type="KEGG" id="merd:EB233_11110"/>
<dbReference type="RefSeq" id="WP_064988871.1">
    <property type="nucleotide sequence ID" value="NZ_CP033361.1"/>
</dbReference>
<keyword evidence="6" id="KW-0812">Transmembrane</keyword>
<dbReference type="EMBL" id="CP033361">
    <property type="protein sequence ID" value="QKC76019.1"/>
    <property type="molecule type" value="Genomic_DNA"/>
</dbReference>
<dbReference type="GO" id="GO:0048040">
    <property type="term" value="F:UDP-glucuronate decarboxylase activity"/>
    <property type="evidence" value="ECO:0007669"/>
    <property type="project" value="UniProtKB-EC"/>
</dbReference>
<evidence type="ECO:0000256" key="8">
    <source>
        <dbReference type="ARBA" id="ARBA00022968"/>
    </source>
</evidence>
<sequence>MNQVITLVTGGAGFIGFHLCRRLLDEGDAVICLDDMSTGTQEHVDRLAVHRNLRFIRHDVTRPINLHVHRIFNLACPASPAAYEADPIKTTLTNVLGTRNMLELARSNGARFVQASTSEVYGDPEVHPQPEGYRGNVSTTGPRSCYDEGKRCAESLVFDYERVHRLNVRVARIFNTYGPGMREDDGRVVSNFVVQALRGRDLTVYGDGSNTRSMCYVDDMVEGLARLMKADSPVAGPINLGNPREISILDLARMVSTMVGSASTIVHLPAVVDDPRVRCPDITRAKAKLDWEPRIALEEGLRRTIGFFAERLVVQSPSAGPDRGRGSLGVVEDSAASLC</sequence>
<gene>
    <name evidence="17" type="ORF">EB233_11110</name>
</gene>
<keyword evidence="14" id="KW-0456">Lyase</keyword>
<protein>
    <recommendedName>
        <fullName evidence="5">UDP-glucuronate decarboxylase</fullName>
        <ecNumber evidence="5">4.1.1.35</ecNumber>
    </recommendedName>
</protein>
<comment type="subcellular location">
    <subcellularLocation>
        <location evidence="2">Golgi apparatus</location>
        <location evidence="2">Golgi stack membrane</location>
        <topology evidence="2">Single-pass type II membrane protein</topology>
    </subcellularLocation>
</comment>
<comment type="cofactor">
    <cofactor evidence="1">
        <name>NAD(+)</name>
        <dbReference type="ChEBI" id="CHEBI:57540"/>
    </cofactor>
</comment>
<dbReference type="Gene3D" id="3.40.50.720">
    <property type="entry name" value="NAD(P)-binding Rossmann-like Domain"/>
    <property type="match status" value="1"/>
</dbReference>
<dbReference type="GO" id="GO:0070403">
    <property type="term" value="F:NAD+ binding"/>
    <property type="evidence" value="ECO:0007669"/>
    <property type="project" value="InterPro"/>
</dbReference>
<proteinExistence type="inferred from homology"/>
<dbReference type="EC" id="4.1.1.35" evidence="5"/>
<evidence type="ECO:0000259" key="16">
    <source>
        <dbReference type="Pfam" id="PF16363"/>
    </source>
</evidence>
<evidence type="ECO:0000256" key="7">
    <source>
        <dbReference type="ARBA" id="ARBA00022793"/>
    </source>
</evidence>
<feature type="domain" description="NAD(P)-binding" evidence="16">
    <location>
        <begin position="7"/>
        <end position="304"/>
    </location>
</feature>
<organism evidence="17 18">
    <name type="scientific">Mesorhizobium erdmanii</name>
    <dbReference type="NCBI Taxonomy" id="1777866"/>
    <lineage>
        <taxon>Bacteria</taxon>
        <taxon>Pseudomonadati</taxon>
        <taxon>Pseudomonadota</taxon>
        <taxon>Alphaproteobacteria</taxon>
        <taxon>Hyphomicrobiales</taxon>
        <taxon>Phyllobacteriaceae</taxon>
        <taxon>Mesorhizobium</taxon>
    </lineage>
</organism>
<evidence type="ECO:0000256" key="13">
    <source>
        <dbReference type="ARBA" id="ARBA00023180"/>
    </source>
</evidence>
<accession>A0A6M7UDU9</accession>
<keyword evidence="13" id="KW-0325">Glycoprotein</keyword>
<evidence type="ECO:0000256" key="6">
    <source>
        <dbReference type="ARBA" id="ARBA00022692"/>
    </source>
</evidence>
<reference evidence="17 18" key="1">
    <citation type="submission" date="2018-10" db="EMBL/GenBank/DDBJ databases">
        <authorList>
            <person name="Perry B.J."/>
            <person name="Sullivan J.T."/>
            <person name="Murphy R.J.T."/>
            <person name="Ramsay J.P."/>
            <person name="Ronson C.W."/>
        </authorList>
    </citation>
    <scope>NUCLEOTIDE SEQUENCE [LARGE SCALE GENOMIC DNA]</scope>
    <source>
        <strain evidence="17 18">NZP2014</strain>
    </source>
</reference>
<keyword evidence="18" id="KW-1185">Reference proteome</keyword>
<dbReference type="Pfam" id="PF16363">
    <property type="entry name" value="GDP_Man_Dehyd"/>
    <property type="match status" value="1"/>
</dbReference>